<proteinExistence type="predicted"/>
<reference evidence="6 7" key="1">
    <citation type="submission" date="2021-01" db="EMBL/GenBank/DDBJ databases">
        <title>Genomic Encyclopedia of Type Strains, Phase IV (KMG-IV): sequencing the most valuable type-strain genomes for metagenomic binning, comparative biology and taxonomic classification.</title>
        <authorList>
            <person name="Goeker M."/>
        </authorList>
    </citation>
    <scope>NUCLEOTIDE SEQUENCE [LARGE SCALE GENOMIC DNA]</scope>
    <source>
        <strain evidence="6 7">DSM 28236</strain>
    </source>
</reference>
<name>A0ABS2Q1X0_9BACL</name>
<sequence length="130" mass="14761">MEKSHQDQCEVYCYDEDKVSRVQALMASMDFQHMMKAFKVLADETRYKAAYALTLEKELCVCDVANIIGVTTATASHHLRLLRDMGFSGSRKEGKMVFYSLTDDSVRQLISAAEPLRGEKRVKKDKSAML</sequence>
<dbReference type="NCBIfam" id="NF033788">
    <property type="entry name" value="HTH_metalloreg"/>
    <property type="match status" value="1"/>
</dbReference>
<dbReference type="SMART" id="SM00418">
    <property type="entry name" value="HTH_ARSR"/>
    <property type="match status" value="1"/>
</dbReference>
<dbReference type="InterPro" id="IPR036390">
    <property type="entry name" value="WH_DNA-bd_sf"/>
</dbReference>
<evidence type="ECO:0000259" key="5">
    <source>
        <dbReference type="PROSITE" id="PS50987"/>
    </source>
</evidence>
<dbReference type="InterPro" id="IPR001845">
    <property type="entry name" value="HTH_ArsR_DNA-bd_dom"/>
</dbReference>
<keyword evidence="4" id="KW-0105">Cadmium resistance</keyword>
<dbReference type="PANTHER" id="PTHR43132">
    <property type="entry name" value="ARSENICAL RESISTANCE OPERON REPRESSOR ARSR-RELATED"/>
    <property type="match status" value="1"/>
</dbReference>
<evidence type="ECO:0000256" key="3">
    <source>
        <dbReference type="ARBA" id="ARBA00023163"/>
    </source>
</evidence>
<dbReference type="CDD" id="cd00090">
    <property type="entry name" value="HTH_ARSR"/>
    <property type="match status" value="1"/>
</dbReference>
<dbReference type="SUPFAM" id="SSF46785">
    <property type="entry name" value="Winged helix' DNA-binding domain"/>
    <property type="match status" value="1"/>
</dbReference>
<dbReference type="PROSITE" id="PS00846">
    <property type="entry name" value="HTH_ARSR_1"/>
    <property type="match status" value="1"/>
</dbReference>
<dbReference type="Pfam" id="PF01022">
    <property type="entry name" value="HTH_5"/>
    <property type="match status" value="1"/>
</dbReference>
<comment type="caution">
    <text evidence="6">The sequence shown here is derived from an EMBL/GenBank/DDBJ whole genome shotgun (WGS) entry which is preliminary data.</text>
</comment>
<evidence type="ECO:0000256" key="4">
    <source>
        <dbReference type="ARBA" id="ARBA00043263"/>
    </source>
</evidence>
<keyword evidence="3" id="KW-0804">Transcription</keyword>
<dbReference type="PANTHER" id="PTHR43132:SF6">
    <property type="entry name" value="HTH-TYPE TRANSCRIPTIONAL REPRESSOR CZRA"/>
    <property type="match status" value="1"/>
</dbReference>
<dbReference type="PROSITE" id="PS50987">
    <property type="entry name" value="HTH_ARSR_2"/>
    <property type="match status" value="1"/>
</dbReference>
<keyword evidence="2 6" id="KW-0238">DNA-binding</keyword>
<dbReference type="InterPro" id="IPR011991">
    <property type="entry name" value="ArsR-like_HTH"/>
</dbReference>
<dbReference type="Proteomes" id="UP000808914">
    <property type="component" value="Unassembled WGS sequence"/>
</dbReference>
<evidence type="ECO:0000313" key="7">
    <source>
        <dbReference type="Proteomes" id="UP000808914"/>
    </source>
</evidence>
<dbReference type="PRINTS" id="PR00778">
    <property type="entry name" value="HTHARSR"/>
</dbReference>
<protein>
    <submittedName>
        <fullName evidence="6">DNA-binding transcriptional ArsR family regulator</fullName>
    </submittedName>
</protein>
<gene>
    <name evidence="6" type="ORF">JOD45_002508</name>
</gene>
<dbReference type="InterPro" id="IPR018334">
    <property type="entry name" value="ArsR_HTH"/>
</dbReference>
<dbReference type="Gene3D" id="1.10.10.10">
    <property type="entry name" value="Winged helix-like DNA-binding domain superfamily/Winged helix DNA-binding domain"/>
    <property type="match status" value="1"/>
</dbReference>
<evidence type="ECO:0000313" key="6">
    <source>
        <dbReference type="EMBL" id="MBM7646280.1"/>
    </source>
</evidence>
<accession>A0ABS2Q1X0</accession>
<evidence type="ECO:0000256" key="1">
    <source>
        <dbReference type="ARBA" id="ARBA00023015"/>
    </source>
</evidence>
<dbReference type="InterPro" id="IPR036388">
    <property type="entry name" value="WH-like_DNA-bd_sf"/>
</dbReference>
<keyword evidence="1" id="KW-0805">Transcription regulation</keyword>
<dbReference type="InterPro" id="IPR051011">
    <property type="entry name" value="Metal_resp_trans_reg"/>
</dbReference>
<feature type="domain" description="HTH arsR-type" evidence="5">
    <location>
        <begin position="26"/>
        <end position="121"/>
    </location>
</feature>
<keyword evidence="7" id="KW-1185">Reference proteome</keyword>
<dbReference type="GO" id="GO:0003677">
    <property type="term" value="F:DNA binding"/>
    <property type="evidence" value="ECO:0007669"/>
    <property type="project" value="UniProtKB-KW"/>
</dbReference>
<evidence type="ECO:0000256" key="2">
    <source>
        <dbReference type="ARBA" id="ARBA00023125"/>
    </source>
</evidence>
<organism evidence="6 7">
    <name type="scientific">Scopulibacillus daqui</name>
    <dbReference type="NCBI Taxonomy" id="1469162"/>
    <lineage>
        <taxon>Bacteria</taxon>
        <taxon>Bacillati</taxon>
        <taxon>Bacillota</taxon>
        <taxon>Bacilli</taxon>
        <taxon>Bacillales</taxon>
        <taxon>Sporolactobacillaceae</taxon>
        <taxon>Scopulibacillus</taxon>
    </lineage>
</organism>
<dbReference type="EMBL" id="JAFBER010000018">
    <property type="protein sequence ID" value="MBM7646280.1"/>
    <property type="molecule type" value="Genomic_DNA"/>
</dbReference>